<feature type="region of interest" description="Disordered" evidence="2">
    <location>
        <begin position="1"/>
        <end position="22"/>
    </location>
</feature>
<name>A0ABR1JU95_9AGAR</name>
<keyword evidence="5" id="KW-1185">Reference proteome</keyword>
<evidence type="ECO:0000256" key="2">
    <source>
        <dbReference type="SAM" id="MobiDB-lite"/>
    </source>
</evidence>
<evidence type="ECO:0000259" key="3">
    <source>
        <dbReference type="Pfam" id="PF01467"/>
    </source>
</evidence>
<dbReference type="InterPro" id="IPR014729">
    <property type="entry name" value="Rossmann-like_a/b/a_fold"/>
</dbReference>
<feature type="region of interest" description="Disordered" evidence="2">
    <location>
        <begin position="229"/>
        <end position="267"/>
    </location>
</feature>
<dbReference type="EC" id="2.7.7.15" evidence="1"/>
<dbReference type="InterPro" id="IPR004821">
    <property type="entry name" value="Cyt_trans-like"/>
</dbReference>
<feature type="compositionally biased region" description="Pro residues" evidence="2">
    <location>
        <begin position="232"/>
        <end position="247"/>
    </location>
</feature>
<reference evidence="4 5" key="1">
    <citation type="submission" date="2024-01" db="EMBL/GenBank/DDBJ databases">
        <title>A draft genome for the cacao thread blight pathogen Marasmiellus scandens.</title>
        <authorList>
            <person name="Baruah I.K."/>
            <person name="Leung J."/>
            <person name="Bukari Y."/>
            <person name="Amoako-Attah I."/>
            <person name="Meinhardt L.W."/>
            <person name="Bailey B.A."/>
            <person name="Cohen S.P."/>
        </authorList>
    </citation>
    <scope>NUCLEOTIDE SEQUENCE [LARGE SCALE GENOMIC DNA]</scope>
    <source>
        <strain evidence="4 5">GH-19</strain>
    </source>
</reference>
<dbReference type="NCBIfam" id="TIGR00125">
    <property type="entry name" value="cyt_tran_rel"/>
    <property type="match status" value="1"/>
</dbReference>
<evidence type="ECO:0000256" key="1">
    <source>
        <dbReference type="ARBA" id="ARBA00026101"/>
    </source>
</evidence>
<dbReference type="Pfam" id="PF01467">
    <property type="entry name" value="CTP_transf_like"/>
    <property type="match status" value="1"/>
</dbReference>
<sequence length="267" mass="29118">MDASLSGDDLSDYDVISDPGRRSLDSSIADLMLEHTPPEVKEPAPSQAALDKFLPARLSPGDIQSSVRTHLGLGTAPSASNGNGTLRRQSHAGMNDFRTRKIYVDGIYDTFNVGHAHQLRQAKLSFPSVHLIVGVFSDELSEAYGYPTTIPHIERCELLRHCRWVDEVVPDAPWQIDEQLLRERRIDYVAIDEGATVDPAYDNVRLKGYDALKRQGKVILVKKTAGVTTVAPPAPLPPPSPPNPATPTSPKQSLAEEGDAPEPLIGF</sequence>
<organism evidence="4 5">
    <name type="scientific">Marasmiellus scandens</name>
    <dbReference type="NCBI Taxonomy" id="2682957"/>
    <lineage>
        <taxon>Eukaryota</taxon>
        <taxon>Fungi</taxon>
        <taxon>Dikarya</taxon>
        <taxon>Basidiomycota</taxon>
        <taxon>Agaricomycotina</taxon>
        <taxon>Agaricomycetes</taxon>
        <taxon>Agaricomycetidae</taxon>
        <taxon>Agaricales</taxon>
        <taxon>Marasmiineae</taxon>
        <taxon>Omphalotaceae</taxon>
        <taxon>Marasmiellus</taxon>
    </lineage>
</organism>
<dbReference type="SUPFAM" id="SSF52374">
    <property type="entry name" value="Nucleotidylyl transferase"/>
    <property type="match status" value="1"/>
</dbReference>
<dbReference type="PANTHER" id="PTHR10739:SF13">
    <property type="entry name" value="CHOLINE-PHOSPHATE CYTIDYLYLTRANSFERASE"/>
    <property type="match status" value="1"/>
</dbReference>
<dbReference type="PANTHER" id="PTHR10739">
    <property type="entry name" value="CYTIDYLYLTRANSFERASE"/>
    <property type="match status" value="1"/>
</dbReference>
<proteinExistence type="predicted"/>
<gene>
    <name evidence="4" type="ORF">VKT23_005136</name>
</gene>
<dbReference type="Proteomes" id="UP001498398">
    <property type="component" value="Unassembled WGS sequence"/>
</dbReference>
<dbReference type="InterPro" id="IPR045049">
    <property type="entry name" value="Pcy1-like"/>
</dbReference>
<protein>
    <recommendedName>
        <fullName evidence="1">choline-phosphate cytidylyltransferase</fullName>
        <ecNumber evidence="1">2.7.7.15</ecNumber>
    </recommendedName>
</protein>
<comment type="caution">
    <text evidence="4">The sequence shown here is derived from an EMBL/GenBank/DDBJ whole genome shotgun (WGS) entry which is preliminary data.</text>
</comment>
<feature type="domain" description="Cytidyltransferase-like" evidence="3">
    <location>
        <begin position="103"/>
        <end position="202"/>
    </location>
</feature>
<dbReference type="EMBL" id="JBANRG010000005">
    <property type="protein sequence ID" value="KAK7466414.1"/>
    <property type="molecule type" value="Genomic_DNA"/>
</dbReference>
<evidence type="ECO:0000313" key="4">
    <source>
        <dbReference type="EMBL" id="KAK7466414.1"/>
    </source>
</evidence>
<dbReference type="Gene3D" id="3.40.50.620">
    <property type="entry name" value="HUPs"/>
    <property type="match status" value="1"/>
</dbReference>
<evidence type="ECO:0000313" key="5">
    <source>
        <dbReference type="Proteomes" id="UP001498398"/>
    </source>
</evidence>
<accession>A0ABR1JU95</accession>